<evidence type="ECO:0000313" key="2">
    <source>
        <dbReference type="EMBL" id="MRG68706.1"/>
    </source>
</evidence>
<comment type="caution">
    <text evidence="1">The sequence shown here is derived from an EMBL/GenBank/DDBJ whole genome shotgun (WGS) entry which is preliminary data.</text>
</comment>
<organism evidence="1 3">
    <name type="scientific">Limosilactobacillus reuteri</name>
    <name type="common">Lactobacillus reuteri</name>
    <dbReference type="NCBI Taxonomy" id="1598"/>
    <lineage>
        <taxon>Bacteria</taxon>
        <taxon>Bacillati</taxon>
        <taxon>Bacillota</taxon>
        <taxon>Bacilli</taxon>
        <taxon>Lactobacillales</taxon>
        <taxon>Lactobacillaceae</taxon>
        <taxon>Limosilactobacillus</taxon>
    </lineage>
</organism>
<reference evidence="1 3" key="1">
    <citation type="submission" date="2019-11" db="EMBL/GenBank/DDBJ databases">
        <title>Draft genome sequence of 12 host-associated Lactobacillus reuteri rodent strains.</title>
        <authorList>
            <person name="Zhang S."/>
            <person name="Ozcam M."/>
            <person name="Van Pijkeren J.P."/>
        </authorList>
    </citation>
    <scope>NUCLEOTIDE SEQUENCE [LARGE SCALE GENOMIC DNA]</scope>
    <source>
        <strain evidence="1 3">Rat19</strain>
    </source>
</reference>
<evidence type="ECO:0000313" key="3">
    <source>
        <dbReference type="Proteomes" id="UP000430985"/>
    </source>
</evidence>
<dbReference type="EMBL" id="WJNE01000005">
    <property type="protein sequence ID" value="MRG68656.1"/>
    <property type="molecule type" value="Genomic_DNA"/>
</dbReference>
<name>A0A6A8CWC9_LIMRT</name>
<accession>A0A6A8CWC9</accession>
<gene>
    <name evidence="1" type="ORF">GIX83_02060</name>
    <name evidence="2" type="ORF">GIX83_02310</name>
</gene>
<dbReference type="RefSeq" id="WP_003664281.1">
    <property type="nucleotide sequence ID" value="NZ_CP030089.1"/>
</dbReference>
<sequence length="49" mass="5909">MEDKKPFSDKRWWEWPTTGIKTGGKPKKEVHEAIQKWLKENTTKKHSEK</sequence>
<proteinExistence type="predicted"/>
<dbReference type="EMBL" id="WJNE01000005">
    <property type="protein sequence ID" value="MRG68706.1"/>
    <property type="molecule type" value="Genomic_DNA"/>
</dbReference>
<evidence type="ECO:0000313" key="1">
    <source>
        <dbReference type="EMBL" id="MRG68656.1"/>
    </source>
</evidence>
<dbReference type="AlphaFoldDB" id="A0A6A8CWC9"/>
<protein>
    <submittedName>
        <fullName evidence="1">Uncharacterized protein</fullName>
    </submittedName>
</protein>
<dbReference type="Proteomes" id="UP000430985">
    <property type="component" value="Unassembled WGS sequence"/>
</dbReference>